<keyword evidence="3" id="KW-1185">Reference proteome</keyword>
<organism evidence="2 3">
    <name type="scientific">Chelydra serpentina</name>
    <name type="common">Snapping turtle</name>
    <name type="synonym">Testudo serpentina</name>
    <dbReference type="NCBI Taxonomy" id="8475"/>
    <lineage>
        <taxon>Eukaryota</taxon>
        <taxon>Metazoa</taxon>
        <taxon>Chordata</taxon>
        <taxon>Craniata</taxon>
        <taxon>Vertebrata</taxon>
        <taxon>Euteleostomi</taxon>
        <taxon>Archelosauria</taxon>
        <taxon>Testudinata</taxon>
        <taxon>Testudines</taxon>
        <taxon>Cryptodira</taxon>
        <taxon>Durocryptodira</taxon>
        <taxon>Americhelydia</taxon>
        <taxon>Chelydroidea</taxon>
        <taxon>Chelydridae</taxon>
        <taxon>Chelydra</taxon>
    </lineage>
</organism>
<comment type="caution">
    <text evidence="2">The sequence shown here is derived from an EMBL/GenBank/DDBJ whole genome shotgun (WGS) entry which is preliminary data.</text>
</comment>
<evidence type="ECO:0000256" key="1">
    <source>
        <dbReference type="SAM" id="MobiDB-lite"/>
    </source>
</evidence>
<dbReference type="Proteomes" id="UP000765507">
    <property type="component" value="Unassembled WGS sequence"/>
</dbReference>
<feature type="compositionally biased region" description="Basic and acidic residues" evidence="1">
    <location>
        <begin position="36"/>
        <end position="52"/>
    </location>
</feature>
<evidence type="ECO:0000313" key="2">
    <source>
        <dbReference type="EMBL" id="KAG6922350.1"/>
    </source>
</evidence>
<dbReference type="AlphaFoldDB" id="A0A8T1S0J3"/>
<feature type="non-terminal residue" evidence="2">
    <location>
        <position position="1"/>
    </location>
</feature>
<sequence>LPNLEELDEQFYKEHSVNLKLRKDADTALALSNSAKAREKQQNRPAKRESSKSGEITFEVGDSVN</sequence>
<proteinExistence type="predicted"/>
<name>A0A8T1S0J3_CHESE</name>
<evidence type="ECO:0000313" key="3">
    <source>
        <dbReference type="Proteomes" id="UP000765507"/>
    </source>
</evidence>
<protein>
    <submittedName>
        <fullName evidence="2">Uncharacterized protein</fullName>
    </submittedName>
</protein>
<gene>
    <name evidence="2" type="ORF">G0U57_002801</name>
</gene>
<accession>A0A8T1S0J3</accession>
<reference evidence="2 3" key="1">
    <citation type="journal article" date="2020" name="G3 (Bethesda)">
        <title>Draft Genome of the Common Snapping Turtle, Chelydra serpentina, a Model for Phenotypic Plasticity in Reptiles.</title>
        <authorList>
            <person name="Das D."/>
            <person name="Singh S.K."/>
            <person name="Bierstedt J."/>
            <person name="Erickson A."/>
            <person name="Galli G.L.J."/>
            <person name="Crossley D.A. 2nd"/>
            <person name="Rhen T."/>
        </authorList>
    </citation>
    <scope>NUCLEOTIDE SEQUENCE [LARGE SCALE GENOMIC DNA]</scope>
    <source>
        <tissue evidence="2">Whole blood</tissue>
    </source>
</reference>
<dbReference type="EMBL" id="JAHGAV010001356">
    <property type="protein sequence ID" value="KAG6922350.1"/>
    <property type="molecule type" value="Genomic_DNA"/>
</dbReference>
<feature type="region of interest" description="Disordered" evidence="1">
    <location>
        <begin position="32"/>
        <end position="65"/>
    </location>
</feature>